<evidence type="ECO:0000259" key="9">
    <source>
        <dbReference type="Pfam" id="PF16916"/>
    </source>
</evidence>
<dbReference type="InterPro" id="IPR027469">
    <property type="entry name" value="Cation_efflux_TMD_sf"/>
</dbReference>
<dbReference type="InterPro" id="IPR002524">
    <property type="entry name" value="Cation_efflux"/>
</dbReference>
<feature type="transmembrane region" description="Helical" evidence="7">
    <location>
        <begin position="159"/>
        <end position="177"/>
    </location>
</feature>
<dbReference type="PANTHER" id="PTHR43840">
    <property type="entry name" value="MITOCHONDRIAL METAL TRANSPORTER 1-RELATED"/>
    <property type="match status" value="1"/>
</dbReference>
<dbReference type="EMBL" id="JBHSPH010000020">
    <property type="protein sequence ID" value="MFC5865426.1"/>
    <property type="molecule type" value="Genomic_DNA"/>
</dbReference>
<feature type="domain" description="Cation efflux protein transmembrane" evidence="8">
    <location>
        <begin position="19"/>
        <end position="203"/>
    </location>
</feature>
<dbReference type="InterPro" id="IPR058533">
    <property type="entry name" value="Cation_efflux_TM"/>
</dbReference>
<dbReference type="Pfam" id="PF16916">
    <property type="entry name" value="ZT_dimer"/>
    <property type="match status" value="1"/>
</dbReference>
<keyword evidence="3" id="KW-0813">Transport</keyword>
<evidence type="ECO:0000256" key="5">
    <source>
        <dbReference type="ARBA" id="ARBA00022989"/>
    </source>
</evidence>
<dbReference type="Proteomes" id="UP001596091">
    <property type="component" value="Unassembled WGS sequence"/>
</dbReference>
<reference evidence="11" key="1">
    <citation type="journal article" date="2019" name="Int. J. Syst. Evol. Microbiol.">
        <title>The Global Catalogue of Microorganisms (GCM) 10K type strain sequencing project: providing services to taxonomists for standard genome sequencing and annotation.</title>
        <authorList>
            <consortium name="The Broad Institute Genomics Platform"/>
            <consortium name="The Broad Institute Genome Sequencing Center for Infectious Disease"/>
            <person name="Wu L."/>
            <person name="Ma J."/>
        </authorList>
    </citation>
    <scope>NUCLEOTIDE SEQUENCE [LARGE SCALE GENOMIC DNA]</scope>
    <source>
        <strain evidence="11">JCM 4087</strain>
    </source>
</reference>
<dbReference type="InterPro" id="IPR027470">
    <property type="entry name" value="Cation_efflux_CTD"/>
</dbReference>
<evidence type="ECO:0000256" key="1">
    <source>
        <dbReference type="ARBA" id="ARBA00004141"/>
    </source>
</evidence>
<dbReference type="InterPro" id="IPR050291">
    <property type="entry name" value="CDF_Transporter"/>
</dbReference>
<evidence type="ECO:0000256" key="3">
    <source>
        <dbReference type="ARBA" id="ARBA00022448"/>
    </source>
</evidence>
<name>A0ABW1ENK3_9BACT</name>
<evidence type="ECO:0000259" key="8">
    <source>
        <dbReference type="Pfam" id="PF01545"/>
    </source>
</evidence>
<gene>
    <name evidence="10" type="ORF">ACFPT7_24185</name>
</gene>
<feature type="transmembrane region" description="Helical" evidence="7">
    <location>
        <begin position="19"/>
        <end position="38"/>
    </location>
</feature>
<dbReference type="Gene3D" id="1.20.1510.10">
    <property type="entry name" value="Cation efflux protein transmembrane domain"/>
    <property type="match status" value="1"/>
</dbReference>
<comment type="caution">
    <text evidence="10">The sequence shown here is derived from an EMBL/GenBank/DDBJ whole genome shotgun (WGS) entry which is preliminary data.</text>
</comment>
<dbReference type="RefSeq" id="WP_263341918.1">
    <property type="nucleotide sequence ID" value="NZ_JAGSYH010000008.1"/>
</dbReference>
<dbReference type="Gene3D" id="3.30.70.1350">
    <property type="entry name" value="Cation efflux protein, cytoplasmic domain"/>
    <property type="match status" value="1"/>
</dbReference>
<keyword evidence="6 7" id="KW-0472">Membrane</keyword>
<evidence type="ECO:0000256" key="6">
    <source>
        <dbReference type="ARBA" id="ARBA00023136"/>
    </source>
</evidence>
<protein>
    <submittedName>
        <fullName evidence="10">Cation diffusion facilitator family transporter</fullName>
    </submittedName>
</protein>
<evidence type="ECO:0000256" key="7">
    <source>
        <dbReference type="SAM" id="Phobius"/>
    </source>
</evidence>
<keyword evidence="5 7" id="KW-1133">Transmembrane helix</keyword>
<evidence type="ECO:0000256" key="2">
    <source>
        <dbReference type="ARBA" id="ARBA00008114"/>
    </source>
</evidence>
<comment type="subcellular location">
    <subcellularLocation>
        <location evidence="1">Membrane</location>
        <topology evidence="1">Multi-pass membrane protein</topology>
    </subcellularLocation>
</comment>
<sequence length="304" mass="32686">MNNGAEIELQVRRGLHSSLISIASNFFLALCKCLVGVIGHSFALVADGVESLSDVFSSGVVYFGLRFAMKPPDKEHPYGHGKAEPVAAAIVSVGMGVAALFIALEAVSLIQTPHLLPLPYTLYVLVVVVALKILLARYVSSVASDIDSTAVKSDAWHHLSDAITSVFAFVGISVALITKNPAADDWAALCAVPVILYNAWRQLQAPLKEILDTAPPPDIEAHVRKVAASVPGVIGLEKCFVRKVGFRYYVDLHVVVNGSLTVRAGHTIGHKVEDCVLAEVNRVARVLVHVEPEEELFNPSHSEM</sequence>
<evidence type="ECO:0000256" key="4">
    <source>
        <dbReference type="ARBA" id="ARBA00022692"/>
    </source>
</evidence>
<dbReference type="InterPro" id="IPR036837">
    <property type="entry name" value="Cation_efflux_CTD_sf"/>
</dbReference>
<keyword evidence="4 7" id="KW-0812">Transmembrane</keyword>
<feature type="domain" description="Cation efflux protein cytoplasmic" evidence="9">
    <location>
        <begin position="215"/>
        <end position="293"/>
    </location>
</feature>
<accession>A0ABW1ENK3</accession>
<dbReference type="PANTHER" id="PTHR43840:SF15">
    <property type="entry name" value="MITOCHONDRIAL METAL TRANSPORTER 1-RELATED"/>
    <property type="match status" value="1"/>
</dbReference>
<dbReference type="SUPFAM" id="SSF161111">
    <property type="entry name" value="Cation efflux protein transmembrane domain-like"/>
    <property type="match status" value="1"/>
</dbReference>
<dbReference type="SUPFAM" id="SSF160240">
    <property type="entry name" value="Cation efflux protein cytoplasmic domain-like"/>
    <property type="match status" value="1"/>
</dbReference>
<feature type="transmembrane region" description="Helical" evidence="7">
    <location>
        <begin position="86"/>
        <end position="108"/>
    </location>
</feature>
<keyword evidence="11" id="KW-1185">Reference proteome</keyword>
<organism evidence="10 11">
    <name type="scientific">Acidicapsa dinghuensis</name>
    <dbReference type="NCBI Taxonomy" id="2218256"/>
    <lineage>
        <taxon>Bacteria</taxon>
        <taxon>Pseudomonadati</taxon>
        <taxon>Acidobacteriota</taxon>
        <taxon>Terriglobia</taxon>
        <taxon>Terriglobales</taxon>
        <taxon>Acidobacteriaceae</taxon>
        <taxon>Acidicapsa</taxon>
    </lineage>
</organism>
<comment type="similarity">
    <text evidence="2">Belongs to the cation diffusion facilitator (CDF) transporter (TC 2.A.4) family.</text>
</comment>
<evidence type="ECO:0000313" key="11">
    <source>
        <dbReference type="Proteomes" id="UP001596091"/>
    </source>
</evidence>
<evidence type="ECO:0000313" key="10">
    <source>
        <dbReference type="EMBL" id="MFC5865426.1"/>
    </source>
</evidence>
<dbReference type="Pfam" id="PF01545">
    <property type="entry name" value="Cation_efflux"/>
    <property type="match status" value="1"/>
</dbReference>
<feature type="transmembrane region" description="Helical" evidence="7">
    <location>
        <begin position="120"/>
        <end position="139"/>
    </location>
</feature>
<proteinExistence type="inferred from homology"/>
<dbReference type="NCBIfam" id="TIGR01297">
    <property type="entry name" value="CDF"/>
    <property type="match status" value="1"/>
</dbReference>